<name>A0A3R7YH68_9EURY</name>
<evidence type="ECO:0000313" key="1">
    <source>
        <dbReference type="EMBL" id="RQD83465.1"/>
    </source>
</evidence>
<protein>
    <submittedName>
        <fullName evidence="1">Uncharacterized protein</fullName>
    </submittedName>
</protein>
<reference evidence="1 2" key="1">
    <citation type="submission" date="2018-08" db="EMBL/GenBank/DDBJ databases">
        <title>The metabolism and importance of syntrophic acetate oxidation coupled to methane or sulfide production in haloalkaline environments.</title>
        <authorList>
            <person name="Timmers P.H.A."/>
            <person name="Vavourakis C.D."/>
            <person name="Sorokin D.Y."/>
            <person name="Sinninghe Damste J.S."/>
            <person name="Muyzer G."/>
            <person name="Stams A.J.M."/>
            <person name="Plugge C.M."/>
        </authorList>
    </citation>
    <scope>NUCLEOTIDE SEQUENCE [LARGE SCALE GENOMIC DNA]</scope>
    <source>
        <strain evidence="1">MSAO_Arc3</strain>
    </source>
</reference>
<sequence>MTDIEVDNDEKYTEIKMGAGWFLTINLTSSDRYDKEYVEISKERSGQKKNRFNLNPKYVRELGEELIKFADRNNL</sequence>
<proteinExistence type="predicted"/>
<gene>
    <name evidence="1" type="ORF">D5R95_06275</name>
</gene>
<organism evidence="1 2">
    <name type="scientific">Methanosalsum natronophilum</name>
    <dbReference type="NCBI Taxonomy" id="768733"/>
    <lineage>
        <taxon>Archaea</taxon>
        <taxon>Methanobacteriati</taxon>
        <taxon>Methanobacteriota</taxon>
        <taxon>Stenosarchaea group</taxon>
        <taxon>Methanomicrobia</taxon>
        <taxon>Methanosarcinales</taxon>
        <taxon>Methanosarcinaceae</taxon>
        <taxon>Methanosalsum</taxon>
    </lineage>
</organism>
<dbReference type="AlphaFoldDB" id="A0A3R7YH68"/>
<dbReference type="EMBL" id="QZAB01000396">
    <property type="protein sequence ID" value="RQD83465.1"/>
    <property type="molecule type" value="Genomic_DNA"/>
</dbReference>
<evidence type="ECO:0000313" key="2">
    <source>
        <dbReference type="Proteomes" id="UP000284763"/>
    </source>
</evidence>
<accession>A0A3R7YH68</accession>
<dbReference type="Proteomes" id="UP000284763">
    <property type="component" value="Unassembled WGS sequence"/>
</dbReference>
<comment type="caution">
    <text evidence="1">The sequence shown here is derived from an EMBL/GenBank/DDBJ whole genome shotgun (WGS) entry which is preliminary data.</text>
</comment>